<dbReference type="AlphaFoldDB" id="A0A0N1TVC7"/>
<proteinExistence type="predicted"/>
<evidence type="ECO:0000313" key="2">
    <source>
        <dbReference type="Proteomes" id="UP000001865"/>
    </source>
</evidence>
<organism evidence="1 2">
    <name type="scientific">Salmonella schwarzengrund (strain CVM19633)</name>
    <dbReference type="NCBI Taxonomy" id="439843"/>
    <lineage>
        <taxon>Bacteria</taxon>
        <taxon>Pseudomonadati</taxon>
        <taxon>Pseudomonadota</taxon>
        <taxon>Gammaproteobacteria</taxon>
        <taxon>Enterobacterales</taxon>
        <taxon>Enterobacteriaceae</taxon>
        <taxon>Salmonella</taxon>
    </lineage>
</organism>
<reference evidence="1 2" key="1">
    <citation type="journal article" date="2011" name="J. Bacteriol.">
        <title>Comparative genomics of 28 Salmonella enterica isolates: evidence for CRISPR-mediated adaptive sublineage evolution.</title>
        <authorList>
            <person name="Fricke W.F."/>
            <person name="Mammel M.K."/>
            <person name="McDermott P.F."/>
            <person name="Tartera C."/>
            <person name="White D.G."/>
            <person name="Leclerc J.E."/>
            <person name="Ravel J."/>
            <person name="Cebula T.A."/>
        </authorList>
    </citation>
    <scope>NUCLEOTIDE SEQUENCE [LARGE SCALE GENOMIC DNA]</scope>
    <source>
        <strain evidence="1 2">CVM19633</strain>
    </source>
</reference>
<dbReference type="HOGENOM" id="CLU_1822411_0_0_6"/>
<dbReference type="KEGG" id="sew:SeSA_A2902"/>
<accession>A0A0N1TVC7</accession>
<evidence type="ECO:0000313" key="1">
    <source>
        <dbReference type="EMBL" id="ACF92657.1"/>
    </source>
</evidence>
<sequence>MKDDHTQDQEEKFLWVIDKYITRHCHSPKGNDFYRKFYVLFVGYHLKYFYAQAKYSNSCFHVDNIMQMFSGVASCLNGNLLSQFANGNTLLQSLNSLVNYISQDVARAERVYADLLAQYEKKRIAGSMTYTPRPGGRKRL</sequence>
<dbReference type="RefSeq" id="WP_000650716.1">
    <property type="nucleotide sequence ID" value="NC_011094.1"/>
</dbReference>
<dbReference type="Proteomes" id="UP000001865">
    <property type="component" value="Chromosome"/>
</dbReference>
<gene>
    <name evidence="1" type="ordered locus">SeSA_A2902</name>
</gene>
<name>A0A0N1TVC7_SALSV</name>
<protein>
    <submittedName>
        <fullName evidence="1">Uncharacterized protein</fullName>
    </submittedName>
</protein>
<dbReference type="EMBL" id="CP001127">
    <property type="protein sequence ID" value="ACF92657.1"/>
    <property type="molecule type" value="Genomic_DNA"/>
</dbReference>